<dbReference type="Proteomes" id="UP000299102">
    <property type="component" value="Unassembled WGS sequence"/>
</dbReference>
<protein>
    <submittedName>
        <fullName evidence="2">Uncharacterized protein</fullName>
    </submittedName>
</protein>
<accession>A0A4C1S7V8</accession>
<sequence>MEAFSEENTLHCRPRTCHHVSEKDLRKKKKIQPELDQRGAVKTEVPRKEPSTECHHCDGSLDDTAQRMLETPWAVQRAALRAVVADDLSRKWRNENAKTATCVKSAADLLGAEEIKIRSSQLHSQFMSEGGGYAEMRRHLRARDDLRHICTRCLFNRQAGARPQDEKLTSPGQRMNAQGYPRCQVSMVFSHVKKGMGKIHLEIIETQRHFEDDTPFKRAYTKTALLSALRETLDRGRLDIAQRTSQRSAAATLGWPLNKRTTISLWVGTDRYCNSRADGTASGVDSTKYSHSNESVSLSIYGATEHVHTLQRTLEMFCHRHERLIRSHLRFPDDIMIESLNEFGVMFKALSRAYEPKYEPAE</sequence>
<evidence type="ECO:0000313" key="3">
    <source>
        <dbReference type="Proteomes" id="UP000299102"/>
    </source>
</evidence>
<reference evidence="2 3" key="1">
    <citation type="journal article" date="2019" name="Commun. Biol.">
        <title>The bagworm genome reveals a unique fibroin gene that provides high tensile strength.</title>
        <authorList>
            <person name="Kono N."/>
            <person name="Nakamura H."/>
            <person name="Ohtoshi R."/>
            <person name="Tomita M."/>
            <person name="Numata K."/>
            <person name="Arakawa K."/>
        </authorList>
    </citation>
    <scope>NUCLEOTIDE SEQUENCE [LARGE SCALE GENOMIC DNA]</scope>
</reference>
<name>A0A4C1S7V8_EUMVA</name>
<comment type="caution">
    <text evidence="2">The sequence shown here is derived from an EMBL/GenBank/DDBJ whole genome shotgun (WGS) entry which is preliminary data.</text>
</comment>
<dbReference type="AlphaFoldDB" id="A0A4C1S7V8"/>
<dbReference type="EMBL" id="BGZK01000001">
    <property type="protein sequence ID" value="GBO98384.1"/>
    <property type="molecule type" value="Genomic_DNA"/>
</dbReference>
<gene>
    <name evidence="2" type="ORF">EVAR_44_1</name>
</gene>
<keyword evidence="3" id="KW-1185">Reference proteome</keyword>
<organism evidence="2 3">
    <name type="scientific">Eumeta variegata</name>
    <name type="common">Bagworm moth</name>
    <name type="synonym">Eumeta japonica</name>
    <dbReference type="NCBI Taxonomy" id="151549"/>
    <lineage>
        <taxon>Eukaryota</taxon>
        <taxon>Metazoa</taxon>
        <taxon>Ecdysozoa</taxon>
        <taxon>Arthropoda</taxon>
        <taxon>Hexapoda</taxon>
        <taxon>Insecta</taxon>
        <taxon>Pterygota</taxon>
        <taxon>Neoptera</taxon>
        <taxon>Endopterygota</taxon>
        <taxon>Lepidoptera</taxon>
        <taxon>Glossata</taxon>
        <taxon>Ditrysia</taxon>
        <taxon>Tineoidea</taxon>
        <taxon>Psychidae</taxon>
        <taxon>Oiketicinae</taxon>
        <taxon>Eumeta</taxon>
    </lineage>
</organism>
<feature type="region of interest" description="Disordered" evidence="1">
    <location>
        <begin position="23"/>
        <end position="56"/>
    </location>
</feature>
<proteinExistence type="predicted"/>
<evidence type="ECO:0000256" key="1">
    <source>
        <dbReference type="SAM" id="MobiDB-lite"/>
    </source>
</evidence>
<evidence type="ECO:0000313" key="2">
    <source>
        <dbReference type="EMBL" id="GBO98384.1"/>
    </source>
</evidence>